<dbReference type="InterPro" id="IPR036116">
    <property type="entry name" value="FN3_sf"/>
</dbReference>
<keyword evidence="4" id="KW-0539">Nucleus</keyword>
<dbReference type="InterPro" id="IPR059124">
    <property type="entry name" value="Kelch_HCF"/>
</dbReference>
<evidence type="ECO:0000256" key="2">
    <source>
        <dbReference type="ARBA" id="ARBA00022441"/>
    </source>
</evidence>
<evidence type="ECO:0000313" key="7">
    <source>
        <dbReference type="EMBL" id="BET00478.1"/>
    </source>
</evidence>
<dbReference type="SUPFAM" id="SSF50965">
    <property type="entry name" value="Galactose oxidase, central domain"/>
    <property type="match status" value="1"/>
</dbReference>
<dbReference type="InterPro" id="IPR013783">
    <property type="entry name" value="Ig-like_fold"/>
</dbReference>
<dbReference type="InterPro" id="IPR043536">
    <property type="entry name" value="HCF1/2"/>
</dbReference>
<evidence type="ECO:0000256" key="4">
    <source>
        <dbReference type="ARBA" id="ARBA00023242"/>
    </source>
</evidence>
<accession>A0ABN7BCD9</accession>
<dbReference type="EMBL" id="AP028919">
    <property type="protein sequence ID" value="BET00478.1"/>
    <property type="molecule type" value="Genomic_DNA"/>
</dbReference>
<feature type="compositionally biased region" description="Polar residues" evidence="5">
    <location>
        <begin position="962"/>
        <end position="974"/>
    </location>
</feature>
<keyword evidence="8" id="KW-1185">Reference proteome</keyword>
<evidence type="ECO:0000256" key="1">
    <source>
        <dbReference type="ARBA" id="ARBA00004123"/>
    </source>
</evidence>
<protein>
    <submittedName>
        <fullName evidence="7">Host cell factor</fullName>
    </submittedName>
</protein>
<dbReference type="Gene3D" id="2.120.10.80">
    <property type="entry name" value="Kelch-type beta propeller"/>
    <property type="match status" value="2"/>
</dbReference>
<evidence type="ECO:0000256" key="3">
    <source>
        <dbReference type="ARBA" id="ARBA00022737"/>
    </source>
</evidence>
<dbReference type="Gene3D" id="6.10.250.2590">
    <property type="match status" value="1"/>
</dbReference>
<sequence>MASPRWTKVTDSGLLPRPRHGHKAVVVRGLMIVFGGGNEGIIDELHAYNTITNQWFSPVVKGDVPKGAAAFGVDACDTRLLFFGGMVEFGNYSNKLHCLDVSPYFYSNNNIASKWEWKELQPKPPRFAPSPSPRLGHSFTYINGKFYLFGGLSNEMSADDGLESTNIYSTIHVKYLNDLYVLDYRGNSGVWEMPQTYGSPPPPRESHSAVSHVDSLGNAKLLIYGGMAGLRLGDLWILDINSLTWHQPLVDGPKPLPRSLHISAVVGDRMYIFGGWVPKTPDSKIFDREWICTNSLARLNLNTMMWEQFEYPEVCPQARAGHCAVVVGSRIYVWSGRDGYTRQYNTQVCCNDLWYLEVAKPDVGERVHLIKANTTALEVTWPEVPFCDHYVLQILKHNITPVPKPVAPKKRKVEADFDKACQSPSELPFGQNQMPSISAIEKAFIDSLDLFEDCKPLPAKGASPRPPTTPNHVPDLPTPRHMPLLDDPILFSASPIKSSASPIASSAAPIISSAPSVVSSAASLASSAVSNDSPAAPIVFSTAPAVSSAGQFSIRPDTSLAVSKLVPPSSKPQSLITSTSGTSLANSSQYISKEAPIAQPRPLTPSSSSHPVPPARGVQPGQTILKFVNSQGALQSVRPQQVPILANNQIVSSNTVQSSQNALPGQKIIIQKPVNRAPSGQQIVVMNPSSTMPRTVQNIPRPGNFNGAQNPPMVQQQNMNGQPPALIRRQLKVSVGNGMTRTLTIHGRSPVTIQDRSRLQTVLQTSQNPQQKNLKVQLGGKTVMLMPATTTAAASPQSGGKVVFYPSRSQETQGATLPKSATNAVSSTGNPGARLQTAGPKFRRVSGNEFGASEKRAGDTVETNFIQVQDTRNSISPGDKIVTRDRSTIKIVAPRVNVIQSNASSRLLTTAGPTTSPSVIRTAADTTSAEKTSADSSRQTEMPSSTSADPSSLKPTAGAVHSSDQASGQNSSQERPAKPMEGQTPPPPSNIRIAKASDGAVVSWTPPTEGNPTSYCVNLGLRVGTCPDKVEFATVYEGPEERTKIGQSLLDRAVVGHPRPAIIFRVSSQNINGQGPSTQVRWLQELKKPPTTNGPNLTNGSA</sequence>
<feature type="region of interest" description="Disordered" evidence="5">
    <location>
        <begin position="908"/>
        <end position="993"/>
    </location>
</feature>
<feature type="domain" description="Fibronectin type-III" evidence="6">
    <location>
        <begin position="985"/>
        <end position="1077"/>
    </location>
</feature>
<keyword evidence="3" id="KW-0677">Repeat</keyword>
<organism evidence="7 8">
    <name type="scientific">Nesidiocoris tenuis</name>
    <dbReference type="NCBI Taxonomy" id="355587"/>
    <lineage>
        <taxon>Eukaryota</taxon>
        <taxon>Metazoa</taxon>
        <taxon>Ecdysozoa</taxon>
        <taxon>Arthropoda</taxon>
        <taxon>Hexapoda</taxon>
        <taxon>Insecta</taxon>
        <taxon>Pterygota</taxon>
        <taxon>Neoptera</taxon>
        <taxon>Paraneoptera</taxon>
        <taxon>Hemiptera</taxon>
        <taxon>Heteroptera</taxon>
        <taxon>Panheteroptera</taxon>
        <taxon>Cimicomorpha</taxon>
        <taxon>Miridae</taxon>
        <taxon>Dicyphina</taxon>
        <taxon>Nesidiocoris</taxon>
    </lineage>
</organism>
<feature type="region of interest" description="Disordered" evidence="5">
    <location>
        <begin position="813"/>
        <end position="838"/>
    </location>
</feature>
<dbReference type="InterPro" id="IPR003961">
    <property type="entry name" value="FN3_dom"/>
</dbReference>
<proteinExistence type="predicted"/>
<dbReference type="SUPFAM" id="SSF49265">
    <property type="entry name" value="Fibronectin type III"/>
    <property type="match status" value="1"/>
</dbReference>
<comment type="subcellular location">
    <subcellularLocation>
        <location evidence="1">Nucleus</location>
    </subcellularLocation>
</comment>
<name>A0ABN7BCD9_9HEMI</name>
<dbReference type="InterPro" id="IPR011043">
    <property type="entry name" value="Gal_Oxase/kelch_b-propeller"/>
</dbReference>
<dbReference type="SMART" id="SM00060">
    <property type="entry name" value="FN3"/>
    <property type="match status" value="1"/>
</dbReference>
<dbReference type="InterPro" id="IPR015915">
    <property type="entry name" value="Kelch-typ_b-propeller"/>
</dbReference>
<keyword evidence="2" id="KW-0880">Kelch repeat</keyword>
<feature type="compositionally biased region" description="Polar residues" evidence="5">
    <location>
        <begin position="908"/>
        <end position="954"/>
    </location>
</feature>
<dbReference type="Pfam" id="PF13854">
    <property type="entry name" value="Kelch_HCF"/>
    <property type="match status" value="1"/>
</dbReference>
<feature type="region of interest" description="Disordered" evidence="5">
    <location>
        <begin position="598"/>
        <end position="619"/>
    </location>
</feature>
<dbReference type="Proteomes" id="UP001307889">
    <property type="component" value="Chromosome 11"/>
</dbReference>
<reference evidence="7 8" key="1">
    <citation type="submission" date="2023-09" db="EMBL/GenBank/DDBJ databases">
        <title>Nesidiocoris tenuis whole genome shotgun sequence.</title>
        <authorList>
            <person name="Shibata T."/>
            <person name="Shimoda M."/>
            <person name="Kobayashi T."/>
            <person name="Uehara T."/>
        </authorList>
    </citation>
    <scope>NUCLEOTIDE SEQUENCE [LARGE SCALE GENOMIC DNA]</scope>
    <source>
        <strain evidence="7 8">Japan</strain>
    </source>
</reference>
<gene>
    <name evidence="7" type="ORF">NTJ_13294</name>
</gene>
<dbReference type="PANTHER" id="PTHR46003:SF1">
    <property type="entry name" value="HOST CELL FACTOR"/>
    <property type="match status" value="1"/>
</dbReference>
<feature type="compositionally biased region" description="Polar residues" evidence="5">
    <location>
        <begin position="813"/>
        <end position="830"/>
    </location>
</feature>
<evidence type="ECO:0000259" key="6">
    <source>
        <dbReference type="SMART" id="SM00060"/>
    </source>
</evidence>
<dbReference type="PANTHER" id="PTHR46003">
    <property type="entry name" value="HOST CELL FACTOR"/>
    <property type="match status" value="1"/>
</dbReference>
<feature type="region of interest" description="Disordered" evidence="5">
    <location>
        <begin position="456"/>
        <end position="477"/>
    </location>
</feature>
<evidence type="ECO:0000313" key="8">
    <source>
        <dbReference type="Proteomes" id="UP001307889"/>
    </source>
</evidence>
<evidence type="ECO:0000256" key="5">
    <source>
        <dbReference type="SAM" id="MobiDB-lite"/>
    </source>
</evidence>
<dbReference type="Gene3D" id="2.60.40.10">
    <property type="entry name" value="Immunoglobulins"/>
    <property type="match status" value="1"/>
</dbReference>